<feature type="region of interest" description="Disordered" evidence="6">
    <location>
        <begin position="1"/>
        <end position="83"/>
    </location>
</feature>
<dbReference type="PANTHER" id="PTHR42893">
    <property type="entry name" value="PROTEIN DETOXIFICATION 44, CHLOROPLASTIC-RELATED"/>
    <property type="match status" value="1"/>
</dbReference>
<comment type="similarity">
    <text evidence="2">Belongs to the multi antimicrobial extrusion (MATE) (TC 2.A.66.1) family.</text>
</comment>
<comment type="subcellular location">
    <subcellularLocation>
        <location evidence="1">Membrane</location>
        <topology evidence="1">Multi-pass membrane protein</topology>
    </subcellularLocation>
</comment>
<sequence>MDLEEGTNALRQPLLCDDSGSAVNANEDENGGSSNNNNNKNEERSNTDTSFWGDEADDVDDDEEDGEDDSSASSAMEDYSDVDFSQSQSTGQEILSIAIPALAGLAIDPLMTLADTVFVGRTANDSAALAGMGSAAALLTFCFYLFNFLCTVTTPLISQRRAAGEERGAIEIGGQALSLAMLLGVTLFGVLLALSNPLLTIMGTGQTGETARSYALSFLDVRAIAAPAVFIVSASTGILRGYLDTRTTFVILLGSNLVNISLDVLLIWWLRMGPKGAAIATTTAEWICAASLLSILAGRLPSVDGKLGSNQLKRLPSTTNWEVSRNTQQIELIEESGGNSNLSQLQSKIVVTPTLRIPSWDAIQPLIVASSSVFARTFVLQLSIAGAAAVATRSGGGSGSEAASASIAAHQIALQLWLLCSFVCDALAAASQALVADRLGREDSAGVRDVSKTIFAYSFLLGLTLAAALGVGNYSGFLLNLFTNDKSTQDALKPLLLLLIVAQPLNSFVFAADGVLQGASLFAYQAKSMVLSVLVALASFFCLQYFGRKESESGSTLIYVWYSLVVLQVMRGITSLWKLVEKIGPIDIFNRRQFMEAETVEDDSDEDTPLDR</sequence>
<name>A0A7S4ATE7_9STRA</name>
<evidence type="ECO:0000256" key="5">
    <source>
        <dbReference type="ARBA" id="ARBA00023136"/>
    </source>
</evidence>
<dbReference type="PANTHER" id="PTHR42893:SF46">
    <property type="entry name" value="PROTEIN DETOXIFICATION 44, CHLOROPLASTIC"/>
    <property type="match status" value="1"/>
</dbReference>
<feature type="compositionally biased region" description="Acidic residues" evidence="6">
    <location>
        <begin position="54"/>
        <end position="70"/>
    </location>
</feature>
<dbReference type="Pfam" id="PF01554">
    <property type="entry name" value="MatE"/>
    <property type="match status" value="2"/>
</dbReference>
<reference evidence="8" key="1">
    <citation type="submission" date="2021-01" db="EMBL/GenBank/DDBJ databases">
        <authorList>
            <person name="Corre E."/>
            <person name="Pelletier E."/>
            <person name="Niang G."/>
            <person name="Scheremetjew M."/>
            <person name="Finn R."/>
            <person name="Kale V."/>
            <person name="Holt S."/>
            <person name="Cochrane G."/>
            <person name="Meng A."/>
            <person name="Brown T."/>
            <person name="Cohen L."/>
        </authorList>
    </citation>
    <scope>NUCLEOTIDE SEQUENCE</scope>
    <source>
        <strain evidence="8">10249 10 AB</strain>
    </source>
</reference>
<feature type="transmembrane region" description="Helical" evidence="7">
    <location>
        <begin position="528"/>
        <end position="547"/>
    </location>
</feature>
<dbReference type="GO" id="GO:0042910">
    <property type="term" value="F:xenobiotic transmembrane transporter activity"/>
    <property type="evidence" value="ECO:0007669"/>
    <property type="project" value="InterPro"/>
</dbReference>
<evidence type="ECO:0000256" key="2">
    <source>
        <dbReference type="ARBA" id="ARBA00010199"/>
    </source>
</evidence>
<feature type="transmembrane region" description="Helical" evidence="7">
    <location>
        <begin position="276"/>
        <end position="297"/>
    </location>
</feature>
<dbReference type="InterPro" id="IPR002528">
    <property type="entry name" value="MATE_fam"/>
</dbReference>
<gene>
    <name evidence="8" type="ORF">PAUS00366_LOCUS19191</name>
</gene>
<keyword evidence="5 7" id="KW-0472">Membrane</keyword>
<dbReference type="CDD" id="cd13136">
    <property type="entry name" value="MATE_DinF_like"/>
    <property type="match status" value="1"/>
</dbReference>
<feature type="transmembrane region" description="Helical" evidence="7">
    <location>
        <begin position="250"/>
        <end position="270"/>
    </location>
</feature>
<feature type="transmembrane region" description="Helical" evidence="7">
    <location>
        <begin position="179"/>
        <end position="203"/>
    </location>
</feature>
<feature type="transmembrane region" description="Helical" evidence="7">
    <location>
        <begin position="559"/>
        <end position="580"/>
    </location>
</feature>
<feature type="transmembrane region" description="Helical" evidence="7">
    <location>
        <begin position="454"/>
        <end position="475"/>
    </location>
</feature>
<feature type="transmembrane region" description="Helical" evidence="7">
    <location>
        <begin position="94"/>
        <end position="114"/>
    </location>
</feature>
<keyword evidence="3 7" id="KW-0812">Transmembrane</keyword>
<dbReference type="GO" id="GO:0015297">
    <property type="term" value="F:antiporter activity"/>
    <property type="evidence" value="ECO:0007669"/>
    <property type="project" value="InterPro"/>
</dbReference>
<keyword evidence="4 7" id="KW-1133">Transmembrane helix</keyword>
<feature type="transmembrane region" description="Helical" evidence="7">
    <location>
        <begin position="223"/>
        <end position="243"/>
    </location>
</feature>
<evidence type="ECO:0000256" key="7">
    <source>
        <dbReference type="SAM" id="Phobius"/>
    </source>
</evidence>
<dbReference type="AlphaFoldDB" id="A0A7S4ATE7"/>
<evidence type="ECO:0008006" key="9">
    <source>
        <dbReference type="Google" id="ProtNLM"/>
    </source>
</evidence>
<evidence type="ECO:0000256" key="3">
    <source>
        <dbReference type="ARBA" id="ARBA00022692"/>
    </source>
</evidence>
<evidence type="ECO:0000256" key="4">
    <source>
        <dbReference type="ARBA" id="ARBA00022989"/>
    </source>
</evidence>
<accession>A0A7S4ATE7</accession>
<feature type="transmembrane region" description="Helical" evidence="7">
    <location>
        <begin position="495"/>
        <end position="516"/>
    </location>
</feature>
<feature type="transmembrane region" description="Helical" evidence="7">
    <location>
        <begin position="134"/>
        <end position="158"/>
    </location>
</feature>
<protein>
    <recommendedName>
        <fullName evidence="9">Protein DETOXIFICATION</fullName>
    </recommendedName>
</protein>
<proteinExistence type="inferred from homology"/>
<dbReference type="GO" id="GO:0016020">
    <property type="term" value="C:membrane"/>
    <property type="evidence" value="ECO:0007669"/>
    <property type="project" value="UniProtKB-SubCell"/>
</dbReference>
<dbReference type="EMBL" id="HBIX01028437">
    <property type="protein sequence ID" value="CAE0726434.1"/>
    <property type="molecule type" value="Transcribed_RNA"/>
</dbReference>
<evidence type="ECO:0000256" key="6">
    <source>
        <dbReference type="SAM" id="MobiDB-lite"/>
    </source>
</evidence>
<dbReference type="InterPro" id="IPR044644">
    <property type="entry name" value="DinF-like"/>
</dbReference>
<organism evidence="8">
    <name type="scientific">Pseudo-nitzschia australis</name>
    <dbReference type="NCBI Taxonomy" id="44445"/>
    <lineage>
        <taxon>Eukaryota</taxon>
        <taxon>Sar</taxon>
        <taxon>Stramenopiles</taxon>
        <taxon>Ochrophyta</taxon>
        <taxon>Bacillariophyta</taxon>
        <taxon>Bacillariophyceae</taxon>
        <taxon>Bacillariophycidae</taxon>
        <taxon>Bacillariales</taxon>
        <taxon>Bacillariaceae</taxon>
        <taxon>Pseudo-nitzschia</taxon>
    </lineage>
</organism>
<evidence type="ECO:0000313" key="8">
    <source>
        <dbReference type="EMBL" id="CAE0726434.1"/>
    </source>
</evidence>
<evidence type="ECO:0000256" key="1">
    <source>
        <dbReference type="ARBA" id="ARBA00004141"/>
    </source>
</evidence>